<dbReference type="GeneID" id="101699711"/>
<feature type="compositionally biased region" description="Polar residues" evidence="1">
    <location>
        <begin position="1"/>
        <end position="14"/>
    </location>
</feature>
<organism evidence="3 4">
    <name type="scientific">Heterocephalus glaber</name>
    <name type="common">Naked mole rat</name>
    <dbReference type="NCBI Taxonomy" id="10181"/>
    <lineage>
        <taxon>Eukaryota</taxon>
        <taxon>Metazoa</taxon>
        <taxon>Chordata</taxon>
        <taxon>Craniata</taxon>
        <taxon>Vertebrata</taxon>
        <taxon>Euteleostomi</taxon>
        <taxon>Mammalia</taxon>
        <taxon>Eutheria</taxon>
        <taxon>Euarchontoglires</taxon>
        <taxon>Glires</taxon>
        <taxon>Rodentia</taxon>
        <taxon>Hystricomorpha</taxon>
        <taxon>Bathyergidae</taxon>
        <taxon>Heterocephalus</taxon>
    </lineage>
</organism>
<keyword evidence="2" id="KW-0472">Membrane</keyword>
<protein>
    <submittedName>
        <fullName evidence="4">Transmembrane protein 40 isoform X1</fullName>
    </submittedName>
</protein>
<keyword evidence="2 4" id="KW-0812">Transmembrane</keyword>
<name>A0AAX6QCM3_HETGA</name>
<reference evidence="4" key="1">
    <citation type="submission" date="2025-08" db="UniProtKB">
        <authorList>
            <consortium name="RefSeq"/>
        </authorList>
    </citation>
    <scope>IDENTIFICATION</scope>
</reference>
<dbReference type="Proteomes" id="UP000694906">
    <property type="component" value="Unplaced"/>
</dbReference>
<dbReference type="CTD" id="55287"/>
<feature type="compositionally biased region" description="Basic and acidic residues" evidence="1">
    <location>
        <begin position="91"/>
        <end position="106"/>
    </location>
</feature>
<dbReference type="InterPro" id="IPR026181">
    <property type="entry name" value="TMEM40"/>
</dbReference>
<feature type="transmembrane region" description="Helical" evidence="2">
    <location>
        <begin position="150"/>
        <end position="170"/>
    </location>
</feature>
<evidence type="ECO:0000256" key="1">
    <source>
        <dbReference type="SAM" id="MobiDB-lite"/>
    </source>
</evidence>
<dbReference type="PANTHER" id="PTHR16108">
    <property type="match status" value="1"/>
</dbReference>
<accession>A0AAX6QCM3</accession>
<feature type="region of interest" description="Disordered" evidence="1">
    <location>
        <begin position="1"/>
        <end position="136"/>
    </location>
</feature>
<evidence type="ECO:0000313" key="3">
    <source>
        <dbReference type="Proteomes" id="UP000694906"/>
    </source>
</evidence>
<dbReference type="PANTHER" id="PTHR16108:SF2">
    <property type="entry name" value="TRANSMEMBRANE PROTEIN 40"/>
    <property type="match status" value="1"/>
</dbReference>
<sequence>METPGTPSQPQDSNLLHREAEGPPYGEMDLRQQDGKAGLLSGEQYKRDKSSSSSSSSSDSSDEDRHPRVPGQHGQSRGTGHPHGGCPCGAEAEHEAPGISKDELQLYRDGPGEVEPSGEARLRQRGVDSTEGDAEDSQLSRLNIKKDDEFFHFVLLCFGIGALLVSYHYYGDWFMSLGVGLLTFASLETVGIYFGLVYRIHSVLRGFLPLFQKFRQLGFRKTE</sequence>
<dbReference type="Pfam" id="PF15817">
    <property type="entry name" value="TMEM40"/>
    <property type="match status" value="1"/>
</dbReference>
<evidence type="ECO:0000256" key="2">
    <source>
        <dbReference type="SAM" id="Phobius"/>
    </source>
</evidence>
<dbReference type="AlphaFoldDB" id="A0AAX6QCM3"/>
<keyword evidence="2" id="KW-1133">Transmembrane helix</keyword>
<dbReference type="KEGG" id="hgl:101699711"/>
<gene>
    <name evidence="4" type="primary">Tmem40</name>
</gene>
<dbReference type="RefSeq" id="XP_004870622.1">
    <property type="nucleotide sequence ID" value="XM_004870565.3"/>
</dbReference>
<evidence type="ECO:0000313" key="4">
    <source>
        <dbReference type="RefSeq" id="XP_004870622.1"/>
    </source>
</evidence>
<keyword evidence="3" id="KW-1185">Reference proteome</keyword>
<proteinExistence type="predicted"/>
<feature type="compositionally biased region" description="Basic and acidic residues" evidence="1">
    <location>
        <begin position="118"/>
        <end position="128"/>
    </location>
</feature>